<dbReference type="AlphaFoldDB" id="A0AAE0YVE9"/>
<protein>
    <submittedName>
        <fullName evidence="1">Uncharacterized protein</fullName>
    </submittedName>
</protein>
<keyword evidence="2" id="KW-1185">Reference proteome</keyword>
<comment type="caution">
    <text evidence="1">The sequence shown here is derived from an EMBL/GenBank/DDBJ whole genome shotgun (WGS) entry which is preliminary data.</text>
</comment>
<dbReference type="Proteomes" id="UP001283361">
    <property type="component" value="Unassembled WGS sequence"/>
</dbReference>
<name>A0AAE0YVE9_9GAST</name>
<gene>
    <name evidence="1" type="ORF">RRG08_027136</name>
</gene>
<sequence length="104" mass="11869">MFERDKTPESRSSTGAEVEFFAHFRGMTRPTAARWVHTPELHGAAGSAWFDLPIRSDRSRHRRGMLSKRGDHIDCEIKSEFLIAALLVHAWCRIHGQIATCLHT</sequence>
<organism evidence="1 2">
    <name type="scientific">Elysia crispata</name>
    <name type="common">lettuce slug</name>
    <dbReference type="NCBI Taxonomy" id="231223"/>
    <lineage>
        <taxon>Eukaryota</taxon>
        <taxon>Metazoa</taxon>
        <taxon>Spiralia</taxon>
        <taxon>Lophotrochozoa</taxon>
        <taxon>Mollusca</taxon>
        <taxon>Gastropoda</taxon>
        <taxon>Heterobranchia</taxon>
        <taxon>Euthyneura</taxon>
        <taxon>Panpulmonata</taxon>
        <taxon>Sacoglossa</taxon>
        <taxon>Placobranchoidea</taxon>
        <taxon>Plakobranchidae</taxon>
        <taxon>Elysia</taxon>
    </lineage>
</organism>
<evidence type="ECO:0000313" key="1">
    <source>
        <dbReference type="EMBL" id="KAK3757775.1"/>
    </source>
</evidence>
<evidence type="ECO:0000313" key="2">
    <source>
        <dbReference type="Proteomes" id="UP001283361"/>
    </source>
</evidence>
<accession>A0AAE0YVE9</accession>
<dbReference type="EMBL" id="JAWDGP010005328">
    <property type="protein sequence ID" value="KAK3757775.1"/>
    <property type="molecule type" value="Genomic_DNA"/>
</dbReference>
<proteinExistence type="predicted"/>
<reference evidence="1" key="1">
    <citation type="journal article" date="2023" name="G3 (Bethesda)">
        <title>A reference genome for the long-term kleptoplast-retaining sea slug Elysia crispata morphotype clarki.</title>
        <authorList>
            <person name="Eastman K.E."/>
            <person name="Pendleton A.L."/>
            <person name="Shaikh M.A."/>
            <person name="Suttiyut T."/>
            <person name="Ogas R."/>
            <person name="Tomko P."/>
            <person name="Gavelis G."/>
            <person name="Widhalm J.R."/>
            <person name="Wisecaver J.H."/>
        </authorList>
    </citation>
    <scope>NUCLEOTIDE SEQUENCE</scope>
    <source>
        <strain evidence="1">ECLA1</strain>
    </source>
</reference>